<dbReference type="Gene3D" id="3.40.640.10">
    <property type="entry name" value="Type I PLP-dependent aspartate aminotransferase-like (Major domain)"/>
    <property type="match status" value="1"/>
</dbReference>
<dbReference type="PANTHER" id="PTHR43797">
    <property type="entry name" value="HOMOCYSTEINE/CYSTEINE SYNTHASE"/>
    <property type="match status" value="1"/>
</dbReference>
<gene>
    <name evidence="7" type="ORF">DESAMIL20_2050</name>
</gene>
<dbReference type="Gene3D" id="3.90.1150.10">
    <property type="entry name" value="Aspartate Aminotransferase, domain 1"/>
    <property type="match status" value="1"/>
</dbReference>
<name>A0A1X4XUA5_9BACT</name>
<keyword evidence="8" id="KW-1185">Reference proteome</keyword>
<feature type="modified residue" description="N6-(pyridoxal phosphate)lysine" evidence="5">
    <location>
        <position position="202"/>
    </location>
</feature>
<dbReference type="NCBIfam" id="TIGR01326">
    <property type="entry name" value="OAH_OAS_sulfhy"/>
    <property type="match status" value="1"/>
</dbReference>
<dbReference type="GO" id="GO:0006535">
    <property type="term" value="P:cysteine biosynthetic process from serine"/>
    <property type="evidence" value="ECO:0007669"/>
    <property type="project" value="TreeGrafter"/>
</dbReference>
<dbReference type="InterPro" id="IPR000277">
    <property type="entry name" value="Cys/Met-Metab_PyrdxlP-dep_enz"/>
</dbReference>
<comment type="similarity">
    <text evidence="2 6">Belongs to the trans-sulfuration enzymes family.</text>
</comment>
<dbReference type="GO" id="GO:0030170">
    <property type="term" value="F:pyridoxal phosphate binding"/>
    <property type="evidence" value="ECO:0007669"/>
    <property type="project" value="InterPro"/>
</dbReference>
<comment type="cofactor">
    <cofactor evidence="1 6">
        <name>pyridoxal 5'-phosphate</name>
        <dbReference type="ChEBI" id="CHEBI:597326"/>
    </cofactor>
</comment>
<evidence type="ECO:0000256" key="2">
    <source>
        <dbReference type="ARBA" id="ARBA00009077"/>
    </source>
</evidence>
<comment type="caution">
    <text evidence="7">The sequence shown here is derived from an EMBL/GenBank/DDBJ whole genome shotgun (WGS) entry which is preliminary data.</text>
</comment>
<dbReference type="STRING" id="1562698.DESAMIL20_2050"/>
<dbReference type="CDD" id="cd00614">
    <property type="entry name" value="CGS_like"/>
    <property type="match status" value="1"/>
</dbReference>
<dbReference type="Proteomes" id="UP000194141">
    <property type="component" value="Unassembled WGS sequence"/>
</dbReference>
<dbReference type="GO" id="GO:0005737">
    <property type="term" value="C:cytoplasm"/>
    <property type="evidence" value="ECO:0007669"/>
    <property type="project" value="TreeGrafter"/>
</dbReference>
<dbReference type="InterPro" id="IPR006235">
    <property type="entry name" value="OAc-hSer/O-AcSer_sulfhydrylase"/>
</dbReference>
<dbReference type="AlphaFoldDB" id="A0A1X4XUA5"/>
<sequence length="420" mass="47152">MKIETILLHYGYKPDENKSQAIPIYQTSSYRFDSIHDAYDLFSLNKQGYIYTRINNPTVQILENRLAAMHNAKSAIVVSSGQAAIVYSILNLASSKDNIVSSKYLYGGTYNLFKYTLKKFDIEARFAQTNDPLDFSKLIDDRTKAIYVESIGNPTNRIADFKKLSLLAHNNNIPLIVDNTVSPIIFNPFDFGADLVVYSLTKFISGNGTTIGGAIIEKGDFDWDNPKFKDEFSFDESYHGLSYNEKFKDAGIFTTKARLQLLRDIGACISPFNAFLILLGLETLPLRIERHCENALKVASFLSNHPAVSWVNHLSLKNHPDYNFANEYFKKGFGSIIGFGVLGGFEKAKAFVENLNLIIHLANIGDARSLIIHPASTTHSQLSKEELKKAQIGEDFLRLSVGIEHVDDIIEDLKQALEKI</sequence>
<reference evidence="7 8" key="1">
    <citation type="journal article" date="2017" name="Front. Microbiol.">
        <title>Genome Sequence of Desulfurella amilsii Strain TR1 and Comparative Genomics of Desulfurellaceae Family.</title>
        <authorList>
            <person name="Florentino A.P."/>
            <person name="Stams A.J."/>
            <person name="Sanchez-Andrea I."/>
        </authorList>
    </citation>
    <scope>NUCLEOTIDE SEQUENCE [LARGE SCALE GENOMIC DNA]</scope>
    <source>
        <strain evidence="7 8">TR1</strain>
    </source>
</reference>
<dbReference type="InterPro" id="IPR015422">
    <property type="entry name" value="PyrdxlP-dep_Trfase_small"/>
</dbReference>
<evidence type="ECO:0000313" key="7">
    <source>
        <dbReference type="EMBL" id="OSS41112.1"/>
    </source>
</evidence>
<dbReference type="FunFam" id="3.40.640.10:FF:000035">
    <property type="entry name" value="O-succinylhomoserine sulfhydrylase"/>
    <property type="match status" value="1"/>
</dbReference>
<proteinExistence type="inferred from homology"/>
<dbReference type="EC" id="2.5.1.48" evidence="7"/>
<dbReference type="InterPro" id="IPR015421">
    <property type="entry name" value="PyrdxlP-dep_Trfase_major"/>
</dbReference>
<dbReference type="InterPro" id="IPR015424">
    <property type="entry name" value="PyrdxlP-dep_Trfase"/>
</dbReference>
<dbReference type="GO" id="GO:0003961">
    <property type="term" value="F:O-acetylhomoserine aminocarboxypropyltransferase activity"/>
    <property type="evidence" value="ECO:0007669"/>
    <property type="project" value="UniProtKB-EC"/>
</dbReference>
<dbReference type="EMBL" id="MDSU01000020">
    <property type="protein sequence ID" value="OSS41112.1"/>
    <property type="molecule type" value="Genomic_DNA"/>
</dbReference>
<keyword evidence="3 7" id="KW-0808">Transferase</keyword>
<evidence type="ECO:0000256" key="4">
    <source>
        <dbReference type="ARBA" id="ARBA00022898"/>
    </source>
</evidence>
<evidence type="ECO:0000256" key="1">
    <source>
        <dbReference type="ARBA" id="ARBA00001933"/>
    </source>
</evidence>
<evidence type="ECO:0000256" key="3">
    <source>
        <dbReference type="ARBA" id="ARBA00022679"/>
    </source>
</evidence>
<evidence type="ECO:0000256" key="6">
    <source>
        <dbReference type="RuleBase" id="RU362118"/>
    </source>
</evidence>
<organism evidence="7 8">
    <name type="scientific">Desulfurella amilsii</name>
    <dbReference type="NCBI Taxonomy" id="1562698"/>
    <lineage>
        <taxon>Bacteria</taxon>
        <taxon>Pseudomonadati</taxon>
        <taxon>Campylobacterota</taxon>
        <taxon>Desulfurellia</taxon>
        <taxon>Desulfurellales</taxon>
        <taxon>Desulfurellaceae</taxon>
        <taxon>Desulfurella</taxon>
    </lineage>
</organism>
<dbReference type="Pfam" id="PF01053">
    <property type="entry name" value="Cys_Met_Meta_PP"/>
    <property type="match status" value="1"/>
</dbReference>
<protein>
    <submittedName>
        <fullName evidence="7">O-acetylhomoserine sulfhydrylase / O-succinylhomoserine sulfhydrylase</fullName>
        <ecNumber evidence="7">2.5.1.48</ecNumber>
        <ecNumber evidence="7">2.5.1.49</ecNumber>
    </submittedName>
</protein>
<dbReference type="GO" id="GO:0004124">
    <property type="term" value="F:cysteine synthase activity"/>
    <property type="evidence" value="ECO:0007669"/>
    <property type="project" value="TreeGrafter"/>
</dbReference>
<dbReference type="GO" id="GO:0071269">
    <property type="term" value="P:L-homocysteine biosynthetic process"/>
    <property type="evidence" value="ECO:0007669"/>
    <property type="project" value="TreeGrafter"/>
</dbReference>
<dbReference type="EC" id="2.5.1.49" evidence="7"/>
<dbReference type="SUPFAM" id="SSF53383">
    <property type="entry name" value="PLP-dependent transferases"/>
    <property type="match status" value="1"/>
</dbReference>
<dbReference type="GO" id="GO:0003962">
    <property type="term" value="F:cystathionine gamma-synthase activity"/>
    <property type="evidence" value="ECO:0007669"/>
    <property type="project" value="UniProtKB-EC"/>
</dbReference>
<dbReference type="OrthoDB" id="9805807at2"/>
<keyword evidence="4 5" id="KW-0663">Pyridoxal phosphate</keyword>
<accession>A0A1X4XUA5</accession>
<evidence type="ECO:0000313" key="8">
    <source>
        <dbReference type="Proteomes" id="UP000194141"/>
    </source>
</evidence>
<evidence type="ECO:0000256" key="5">
    <source>
        <dbReference type="PIRSR" id="PIRSR001434-2"/>
    </source>
</evidence>
<dbReference type="GO" id="GO:0019346">
    <property type="term" value="P:transsulfuration"/>
    <property type="evidence" value="ECO:0007669"/>
    <property type="project" value="InterPro"/>
</dbReference>
<dbReference type="PANTHER" id="PTHR43797:SF2">
    <property type="entry name" value="HOMOCYSTEINE_CYSTEINE SYNTHASE"/>
    <property type="match status" value="1"/>
</dbReference>
<dbReference type="RefSeq" id="WP_086034774.1">
    <property type="nucleotide sequence ID" value="NZ_MDSU01000020.1"/>
</dbReference>
<dbReference type="PIRSF" id="PIRSF001434">
    <property type="entry name" value="CGS"/>
    <property type="match status" value="1"/>
</dbReference>